<dbReference type="Gene3D" id="3.60.20.30">
    <property type="entry name" value="(Glycosyl)asparaginase"/>
    <property type="match status" value="1"/>
</dbReference>
<dbReference type="FunFam" id="3.60.20.30:FF:000001">
    <property type="entry name" value="Isoaspartyl peptidase/L-asparaginase"/>
    <property type="match status" value="1"/>
</dbReference>
<dbReference type="PANTHER" id="PTHR10188:SF6">
    <property type="entry name" value="N(4)-(BETA-N-ACETYLGLUCOSAMINYL)-L-ASPARAGINASE"/>
    <property type="match status" value="1"/>
</dbReference>
<evidence type="ECO:0000256" key="4">
    <source>
        <dbReference type="ARBA" id="ARBA00022801"/>
    </source>
</evidence>
<sequence length="335" mass="35268">MPPVSKWAIAIHGGAGVISRDTVSKPYEDALNSSLQAAQLVLEAGKASDAWDAAGLTRPPLALAAALAAVESMEACPLFNAGLGGVLNDKGFVENEAAVIDGATMRAGSVCGLRTVKHPARLATLVYTSAPHQMIGFSAAERLADRYPAFIERAEPTWFITDLRKASLNTAREKQAVTLDHSGGTLANPTTIFSERNGEREGETVGATVCDGTGNVACVTSTGGVTNKWAGRIGDTPLIGAGSYASNKACALSGTGWGEQFIRFCAASRVALAVEWSRMSLKDAMYDVVHNVFPDSTGGFVGVTPGGEVVMDFNSVGMFRGCRTWRGEDYVKIWD</sequence>
<feature type="binding site" evidence="7">
    <location>
        <begin position="232"/>
        <end position="235"/>
    </location>
    <ligand>
        <name>substrate</name>
    </ligand>
</feature>
<name>A0A2V3IJT5_9FLOR</name>
<evidence type="ECO:0000313" key="10">
    <source>
        <dbReference type="Proteomes" id="UP000247409"/>
    </source>
</evidence>
<evidence type="ECO:0000256" key="2">
    <source>
        <dbReference type="ARBA" id="ARBA00012879"/>
    </source>
</evidence>
<keyword evidence="10" id="KW-1185">Reference proteome</keyword>
<protein>
    <recommendedName>
        <fullName evidence="2">beta-aspartyl-peptidase</fullName>
        <ecNumber evidence="2">3.4.19.5</ecNumber>
    </recommendedName>
</protein>
<dbReference type="Proteomes" id="UP000247409">
    <property type="component" value="Unassembled WGS sequence"/>
</dbReference>
<dbReference type="PANTHER" id="PTHR10188">
    <property type="entry name" value="L-ASPARAGINASE"/>
    <property type="match status" value="1"/>
</dbReference>
<evidence type="ECO:0000313" key="9">
    <source>
        <dbReference type="EMBL" id="PXF42308.1"/>
    </source>
</evidence>
<dbReference type="STRING" id="448386.A0A2V3IJT5"/>
<dbReference type="AlphaFoldDB" id="A0A2V3IJT5"/>
<comment type="catalytic activity">
    <reaction evidence="1">
        <text>Cleavage of a beta-linked Asp residue from the N-terminus of a polypeptide.</text>
        <dbReference type="EC" id="3.4.19.5"/>
    </reaction>
</comment>
<evidence type="ECO:0000256" key="6">
    <source>
        <dbReference type="PIRSR" id="PIRSR600246-1"/>
    </source>
</evidence>
<feature type="site" description="Cleavage; by autolysis" evidence="8">
    <location>
        <begin position="203"/>
        <end position="204"/>
    </location>
</feature>
<evidence type="ECO:0000256" key="5">
    <source>
        <dbReference type="ARBA" id="ARBA00022813"/>
    </source>
</evidence>
<keyword evidence="3" id="KW-0645">Protease</keyword>
<dbReference type="InterPro" id="IPR000246">
    <property type="entry name" value="Peptidase_T2"/>
</dbReference>
<comment type="caution">
    <text evidence="9">The sequence shown here is derived from an EMBL/GenBank/DDBJ whole genome shotgun (WGS) entry which is preliminary data.</text>
</comment>
<keyword evidence="5" id="KW-0068">Autocatalytic cleavage</keyword>
<dbReference type="Pfam" id="PF01112">
    <property type="entry name" value="Asparaginase_2"/>
    <property type="match status" value="1"/>
</dbReference>
<evidence type="ECO:0000256" key="1">
    <source>
        <dbReference type="ARBA" id="ARBA00000306"/>
    </source>
</evidence>
<keyword evidence="4" id="KW-0378">Hydrolase</keyword>
<feature type="binding site" evidence="7">
    <location>
        <begin position="255"/>
        <end position="258"/>
    </location>
    <ligand>
        <name>substrate</name>
    </ligand>
</feature>
<organism evidence="9 10">
    <name type="scientific">Gracilariopsis chorda</name>
    <dbReference type="NCBI Taxonomy" id="448386"/>
    <lineage>
        <taxon>Eukaryota</taxon>
        <taxon>Rhodophyta</taxon>
        <taxon>Florideophyceae</taxon>
        <taxon>Rhodymeniophycidae</taxon>
        <taxon>Gracilariales</taxon>
        <taxon>Gracilariaceae</taxon>
        <taxon>Gracilariopsis</taxon>
    </lineage>
</organism>
<accession>A0A2V3IJT5</accession>
<dbReference type="CDD" id="cd04701">
    <property type="entry name" value="Asparaginase_2"/>
    <property type="match status" value="1"/>
</dbReference>
<reference evidence="9 10" key="1">
    <citation type="journal article" date="2018" name="Mol. Biol. Evol.">
        <title>Analysis of the draft genome of the red seaweed Gracilariopsis chorda provides insights into genome size evolution in Rhodophyta.</title>
        <authorList>
            <person name="Lee J."/>
            <person name="Yang E.C."/>
            <person name="Graf L."/>
            <person name="Yang J.H."/>
            <person name="Qiu H."/>
            <person name="Zel Zion U."/>
            <person name="Chan C.X."/>
            <person name="Stephens T.G."/>
            <person name="Weber A.P.M."/>
            <person name="Boo G.H."/>
            <person name="Boo S.M."/>
            <person name="Kim K.M."/>
            <person name="Shin Y."/>
            <person name="Jung M."/>
            <person name="Lee S.J."/>
            <person name="Yim H.S."/>
            <person name="Lee J.H."/>
            <person name="Bhattacharya D."/>
            <person name="Yoon H.S."/>
        </authorList>
    </citation>
    <scope>NUCLEOTIDE SEQUENCE [LARGE SCALE GENOMIC DNA]</scope>
    <source>
        <strain evidence="9 10">SKKU-2015</strain>
        <tissue evidence="9">Whole body</tissue>
    </source>
</reference>
<dbReference type="GO" id="GO:0008798">
    <property type="term" value="F:beta-aspartyl-peptidase activity"/>
    <property type="evidence" value="ECO:0007669"/>
    <property type="project" value="UniProtKB-EC"/>
</dbReference>
<proteinExistence type="predicted"/>
<dbReference type="EMBL" id="NBIV01000168">
    <property type="protein sequence ID" value="PXF42308.1"/>
    <property type="molecule type" value="Genomic_DNA"/>
</dbReference>
<dbReference type="EC" id="3.4.19.5" evidence="2"/>
<evidence type="ECO:0000256" key="3">
    <source>
        <dbReference type="ARBA" id="ARBA00022670"/>
    </source>
</evidence>
<evidence type="ECO:0000256" key="7">
    <source>
        <dbReference type="PIRSR" id="PIRSR600246-2"/>
    </source>
</evidence>
<gene>
    <name evidence="9" type="ORF">BWQ96_07943</name>
</gene>
<dbReference type="GO" id="GO:0016811">
    <property type="term" value="F:hydrolase activity, acting on carbon-nitrogen (but not peptide) bonds, in linear amides"/>
    <property type="evidence" value="ECO:0007669"/>
    <property type="project" value="UniProtKB-ARBA"/>
</dbReference>
<dbReference type="SUPFAM" id="SSF56235">
    <property type="entry name" value="N-terminal nucleophile aminohydrolases (Ntn hydrolases)"/>
    <property type="match status" value="1"/>
</dbReference>
<dbReference type="OrthoDB" id="2262349at2759"/>
<dbReference type="InterPro" id="IPR029055">
    <property type="entry name" value="Ntn_hydrolases_N"/>
</dbReference>
<feature type="active site" description="Nucleophile" evidence="6">
    <location>
        <position position="204"/>
    </location>
</feature>
<dbReference type="GO" id="GO:0006508">
    <property type="term" value="P:proteolysis"/>
    <property type="evidence" value="ECO:0007669"/>
    <property type="project" value="UniProtKB-KW"/>
</dbReference>
<evidence type="ECO:0000256" key="8">
    <source>
        <dbReference type="PIRSR" id="PIRSR600246-3"/>
    </source>
</evidence>